<gene>
    <name evidence="1" type="ORF">SAMN05444340_11378</name>
</gene>
<dbReference type="EMBL" id="FNPF01000013">
    <property type="protein sequence ID" value="SDY65154.1"/>
    <property type="molecule type" value="Genomic_DNA"/>
</dbReference>
<keyword evidence="2" id="KW-1185">Reference proteome</keyword>
<dbReference type="STRING" id="321339.SAMN05444340_11378"/>
<dbReference type="RefSeq" id="WP_177177927.1">
    <property type="nucleotide sequence ID" value="NZ_FNPF01000013.1"/>
</dbReference>
<evidence type="ECO:0000313" key="2">
    <source>
        <dbReference type="Proteomes" id="UP000199286"/>
    </source>
</evidence>
<protein>
    <submittedName>
        <fullName evidence="1">Uncharacterized protein</fullName>
    </submittedName>
</protein>
<dbReference type="Proteomes" id="UP000199286">
    <property type="component" value="Unassembled WGS sequence"/>
</dbReference>
<proteinExistence type="predicted"/>
<organism evidence="1 2">
    <name type="scientific">Citreimonas salinaria</name>
    <dbReference type="NCBI Taxonomy" id="321339"/>
    <lineage>
        <taxon>Bacteria</taxon>
        <taxon>Pseudomonadati</taxon>
        <taxon>Pseudomonadota</taxon>
        <taxon>Alphaproteobacteria</taxon>
        <taxon>Rhodobacterales</taxon>
        <taxon>Roseobacteraceae</taxon>
        <taxon>Citreimonas</taxon>
    </lineage>
</organism>
<accession>A0A1H3LMH0</accession>
<evidence type="ECO:0000313" key="1">
    <source>
        <dbReference type="EMBL" id="SDY65154.1"/>
    </source>
</evidence>
<reference evidence="1 2" key="1">
    <citation type="submission" date="2016-10" db="EMBL/GenBank/DDBJ databases">
        <authorList>
            <person name="de Groot N.N."/>
        </authorList>
    </citation>
    <scope>NUCLEOTIDE SEQUENCE [LARGE SCALE GENOMIC DNA]</scope>
    <source>
        <strain evidence="1 2">DSM 26880</strain>
    </source>
</reference>
<dbReference type="AlphaFoldDB" id="A0A1H3LMH0"/>
<name>A0A1H3LMH0_9RHOB</name>
<sequence length="57" mass="5986">MNIIELDQSDAVAGCLIQKTARLHELALLPRSADVKTAFALLVGEIAALAGEPVART</sequence>